<dbReference type="EMBL" id="KV407461">
    <property type="protein sequence ID" value="KZF21054.1"/>
    <property type="molecule type" value="Genomic_DNA"/>
</dbReference>
<protein>
    <submittedName>
        <fullName evidence="1">Uncharacterized protein</fullName>
    </submittedName>
</protein>
<dbReference type="OMA" id="EQTRWSC"/>
<sequence>MCFFDQHRFACGDWKWGHFRQHCNREYRTGETCGMKLIMTTVPVGQKCKLCEKIDTKQRRRTAEVERINRWRREGSKFSASIDRSYEIVRSLDAEIYELGCERQRRLQSI</sequence>
<dbReference type="InParanoid" id="A0A165FJM9"/>
<name>A0A165FJM9_XYLHT</name>
<dbReference type="OrthoDB" id="5015991at2759"/>
<reference evidence="1 2" key="1">
    <citation type="journal article" date="2016" name="Fungal Biol.">
        <title>The genome of Xylona heveae provides a window into fungal endophytism.</title>
        <authorList>
            <person name="Gazis R."/>
            <person name="Kuo A."/>
            <person name="Riley R."/>
            <person name="LaButti K."/>
            <person name="Lipzen A."/>
            <person name="Lin J."/>
            <person name="Amirebrahimi M."/>
            <person name="Hesse C.N."/>
            <person name="Spatafora J.W."/>
            <person name="Henrissat B."/>
            <person name="Hainaut M."/>
            <person name="Grigoriev I.V."/>
            <person name="Hibbett D.S."/>
        </authorList>
    </citation>
    <scope>NUCLEOTIDE SEQUENCE [LARGE SCALE GENOMIC DNA]</scope>
    <source>
        <strain evidence="1 2">TC161</strain>
    </source>
</reference>
<organism evidence="1 2">
    <name type="scientific">Xylona heveae (strain CBS 132557 / TC161)</name>
    <dbReference type="NCBI Taxonomy" id="1328760"/>
    <lineage>
        <taxon>Eukaryota</taxon>
        <taxon>Fungi</taxon>
        <taxon>Dikarya</taxon>
        <taxon>Ascomycota</taxon>
        <taxon>Pezizomycotina</taxon>
        <taxon>Xylonomycetes</taxon>
        <taxon>Xylonales</taxon>
        <taxon>Xylonaceae</taxon>
        <taxon>Xylona</taxon>
    </lineage>
</organism>
<dbReference type="AlphaFoldDB" id="A0A165FJM9"/>
<keyword evidence="2" id="KW-1185">Reference proteome</keyword>
<evidence type="ECO:0000313" key="2">
    <source>
        <dbReference type="Proteomes" id="UP000076632"/>
    </source>
</evidence>
<accession>A0A165FJM9</accession>
<dbReference type="Proteomes" id="UP000076632">
    <property type="component" value="Unassembled WGS sequence"/>
</dbReference>
<proteinExistence type="predicted"/>
<gene>
    <name evidence="1" type="ORF">L228DRAFT_248813</name>
</gene>
<evidence type="ECO:0000313" key="1">
    <source>
        <dbReference type="EMBL" id="KZF21054.1"/>
    </source>
</evidence>
<dbReference type="RefSeq" id="XP_018186609.1">
    <property type="nucleotide sequence ID" value="XM_018332941.1"/>
</dbReference>
<dbReference type="STRING" id="1328760.A0A165FJM9"/>
<dbReference type="GeneID" id="28898078"/>